<dbReference type="Pfam" id="PF04240">
    <property type="entry name" value="Caroten_synth"/>
    <property type="match status" value="1"/>
</dbReference>
<dbReference type="PANTHER" id="PTHR39419:SF1">
    <property type="entry name" value="SLL0814 PROTEIN"/>
    <property type="match status" value="1"/>
</dbReference>
<feature type="transmembrane region" description="Helical" evidence="1">
    <location>
        <begin position="21"/>
        <end position="41"/>
    </location>
</feature>
<keyword evidence="1" id="KW-1133">Transmembrane helix</keyword>
<sequence>MNPFMSRATTAPTAGADQRRFAAAWILFGCAFLVQTAFPFTDGGTPALTVASVMLLTAAVVAHVMSSRGLRAAAVLVVVAGGGGLLAETVGVHTGFPFGSYEYTGTLGLEALGVPVLVPLAWIMMAWPALCAARQLVGARRWATVVVGAWALTAWDVFLDPQMVDQGHWRWAEPEPALPGVEGIPVTNFLGWLLVSFLMMTVLDRLIGPAARGEDRGSTGPAADLVPVAIYLWTYFSSVIAHAVFFGRPPVAVVGAVVMGVVAVPLVISLVREDSRARF</sequence>
<name>A0ABU7N1U1_9ACTN</name>
<keyword evidence="3" id="KW-1185">Reference proteome</keyword>
<protein>
    <submittedName>
        <fullName evidence="2">Carotenoid biosynthesis protein</fullName>
    </submittedName>
</protein>
<keyword evidence="1" id="KW-0812">Transmembrane</keyword>
<proteinExistence type="predicted"/>
<accession>A0ABU7N1U1</accession>
<gene>
    <name evidence="2" type="ORF">V1Y59_23185</name>
</gene>
<feature type="transmembrane region" description="Helical" evidence="1">
    <location>
        <begin position="47"/>
        <end position="65"/>
    </location>
</feature>
<comment type="caution">
    <text evidence="2">The sequence shown here is derived from an EMBL/GenBank/DDBJ whole genome shotgun (WGS) entry which is preliminary data.</text>
</comment>
<feature type="transmembrane region" description="Helical" evidence="1">
    <location>
        <begin position="189"/>
        <end position="207"/>
    </location>
</feature>
<feature type="transmembrane region" description="Helical" evidence="1">
    <location>
        <begin position="228"/>
        <end position="245"/>
    </location>
</feature>
<feature type="transmembrane region" description="Helical" evidence="1">
    <location>
        <begin position="142"/>
        <end position="159"/>
    </location>
</feature>
<dbReference type="InterPro" id="IPR007354">
    <property type="entry name" value="CruF-like"/>
</dbReference>
<feature type="transmembrane region" description="Helical" evidence="1">
    <location>
        <begin position="72"/>
        <end position="92"/>
    </location>
</feature>
<feature type="transmembrane region" description="Helical" evidence="1">
    <location>
        <begin position="112"/>
        <end position="130"/>
    </location>
</feature>
<evidence type="ECO:0000256" key="1">
    <source>
        <dbReference type="SAM" id="Phobius"/>
    </source>
</evidence>
<evidence type="ECO:0000313" key="2">
    <source>
        <dbReference type="EMBL" id="MEE4026004.1"/>
    </source>
</evidence>
<keyword evidence="1" id="KW-0472">Membrane</keyword>
<organism evidence="2 3">
    <name type="scientific">Gordonia prachuapensis</name>
    <dbReference type="NCBI Taxonomy" id="3115651"/>
    <lineage>
        <taxon>Bacteria</taxon>
        <taxon>Bacillati</taxon>
        <taxon>Actinomycetota</taxon>
        <taxon>Actinomycetes</taxon>
        <taxon>Mycobacteriales</taxon>
        <taxon>Gordoniaceae</taxon>
        <taxon>Gordonia</taxon>
    </lineage>
</organism>
<reference evidence="2 3" key="1">
    <citation type="submission" date="2024-01" db="EMBL/GenBank/DDBJ databases">
        <title>Draft genome sequence of Gordonia sp. PKS22-38.</title>
        <authorList>
            <person name="Suphannarot A."/>
            <person name="Mingma R."/>
        </authorList>
    </citation>
    <scope>NUCLEOTIDE SEQUENCE [LARGE SCALE GENOMIC DNA]</scope>
    <source>
        <strain evidence="2 3">PKS22-38</strain>
    </source>
</reference>
<evidence type="ECO:0000313" key="3">
    <source>
        <dbReference type="Proteomes" id="UP001335729"/>
    </source>
</evidence>
<dbReference type="EMBL" id="JAZDUE010000029">
    <property type="protein sequence ID" value="MEE4026004.1"/>
    <property type="molecule type" value="Genomic_DNA"/>
</dbReference>
<feature type="transmembrane region" description="Helical" evidence="1">
    <location>
        <begin position="251"/>
        <end position="271"/>
    </location>
</feature>
<dbReference type="Proteomes" id="UP001335729">
    <property type="component" value="Unassembled WGS sequence"/>
</dbReference>
<dbReference type="PANTHER" id="PTHR39419">
    <property type="entry name" value="SLL0814 PROTEIN"/>
    <property type="match status" value="1"/>
</dbReference>